<feature type="non-terminal residue" evidence="1">
    <location>
        <position position="1"/>
    </location>
</feature>
<comment type="caution">
    <text evidence="1">The sequence shown here is derived from an EMBL/GenBank/DDBJ whole genome shotgun (WGS) entry which is preliminary data.</text>
</comment>
<dbReference type="AlphaFoldDB" id="X1VC85"/>
<evidence type="ECO:0000313" key="1">
    <source>
        <dbReference type="EMBL" id="GAJ11261.1"/>
    </source>
</evidence>
<proteinExistence type="predicted"/>
<sequence length="153" mass="18000">GRRYRMRLPLPVHVELGVLDKELGIDVIFTLNNGMRLTCQEKFNSHTYSYKQNATVEYENDPIRGIPGDWFTMIAQLYFFGFASKDEKSFDLWVLFDWPKTVWETIKGNITWELKPQPEYRAADGAMANFMRTFIPRLPESCILATNFRKTYL</sequence>
<gene>
    <name evidence="1" type="ORF">S12H4_49327</name>
</gene>
<protein>
    <submittedName>
        <fullName evidence="1">Uncharacterized protein</fullName>
    </submittedName>
</protein>
<dbReference type="EMBL" id="BARW01030930">
    <property type="protein sequence ID" value="GAJ11261.1"/>
    <property type="molecule type" value="Genomic_DNA"/>
</dbReference>
<accession>X1VC85</accession>
<reference evidence="1" key="1">
    <citation type="journal article" date="2014" name="Front. Microbiol.">
        <title>High frequency of phylogenetically diverse reductive dehalogenase-homologous genes in deep subseafloor sedimentary metagenomes.</title>
        <authorList>
            <person name="Kawai M."/>
            <person name="Futagami T."/>
            <person name="Toyoda A."/>
            <person name="Takaki Y."/>
            <person name="Nishi S."/>
            <person name="Hori S."/>
            <person name="Arai W."/>
            <person name="Tsubouchi T."/>
            <person name="Morono Y."/>
            <person name="Uchiyama I."/>
            <person name="Ito T."/>
            <person name="Fujiyama A."/>
            <person name="Inagaki F."/>
            <person name="Takami H."/>
        </authorList>
    </citation>
    <scope>NUCLEOTIDE SEQUENCE</scope>
    <source>
        <strain evidence="1">Expedition CK06-06</strain>
    </source>
</reference>
<organism evidence="1">
    <name type="scientific">marine sediment metagenome</name>
    <dbReference type="NCBI Taxonomy" id="412755"/>
    <lineage>
        <taxon>unclassified sequences</taxon>
        <taxon>metagenomes</taxon>
        <taxon>ecological metagenomes</taxon>
    </lineage>
</organism>
<name>X1VC85_9ZZZZ</name>